<dbReference type="PANTHER" id="PTHR48098:SF1">
    <property type="entry name" value="DIACYLGLYCEROL ACYLTRANSFERASE_MYCOLYLTRANSFERASE AG85A"/>
    <property type="match status" value="1"/>
</dbReference>
<accession>A0A2M8PZX9</accession>
<accession>A0A2M8PHV2</accession>
<organism evidence="3 4">
    <name type="scientific">Candidatus Thermofonsia Clade 1 bacterium</name>
    <dbReference type="NCBI Taxonomy" id="2364210"/>
    <lineage>
        <taxon>Bacteria</taxon>
        <taxon>Bacillati</taxon>
        <taxon>Chloroflexota</taxon>
        <taxon>Candidatus Thermofontia</taxon>
        <taxon>Candidatus Thermofonsia Clade 1</taxon>
    </lineage>
</organism>
<evidence type="ECO:0008006" key="6">
    <source>
        <dbReference type="Google" id="ProtNLM"/>
    </source>
</evidence>
<reference evidence="4 5" key="1">
    <citation type="submission" date="2017-11" db="EMBL/GenBank/DDBJ databases">
        <title>Evolution of Phototrophy in the Chloroflexi Phylum Driven by Horizontal Gene Transfer.</title>
        <authorList>
            <person name="Ward L.M."/>
            <person name="Hemp J."/>
            <person name="Shih P.M."/>
            <person name="Mcglynn S.E."/>
            <person name="Fischer W."/>
        </authorList>
    </citation>
    <scope>NUCLEOTIDE SEQUENCE [LARGE SCALE GENOMIC DNA]</scope>
    <source>
        <strain evidence="3">CP1_1M</strain>
        <strain evidence="2">JP3_13</strain>
    </source>
</reference>
<feature type="signal peptide" evidence="1">
    <location>
        <begin position="1"/>
        <end position="23"/>
    </location>
</feature>
<dbReference type="InterPro" id="IPR029058">
    <property type="entry name" value="AB_hydrolase_fold"/>
</dbReference>
<evidence type="ECO:0000313" key="3">
    <source>
        <dbReference type="EMBL" id="PJF43111.1"/>
    </source>
</evidence>
<dbReference type="EMBL" id="PGTM01000014">
    <property type="protein sequence ID" value="PJF37123.1"/>
    <property type="molecule type" value="Genomic_DNA"/>
</dbReference>
<dbReference type="PANTHER" id="PTHR48098">
    <property type="entry name" value="ENTEROCHELIN ESTERASE-RELATED"/>
    <property type="match status" value="1"/>
</dbReference>
<gene>
    <name evidence="2" type="ORF">CUN49_01930</name>
    <name evidence="3" type="ORF">CUN50_01610</name>
</gene>
<sequence>MHARIIALLCLYALLPATWPIQAEDAACAEQNGAVSEYAFYSQLAGQLMRYALYTPPCFHAPERAHWRYPILYLLHGSDATGTDYWLKLGLTAALDAGIRDGWLPPMLVVLPFGGEIANWNVFGGRSFANVLLKELIPTVEPTFRADGQRATRAIGGISRGGFWAFHLAFLYPGVFSAVGGHSAFFSLNHAPEANPLILAQHAPELETLYIWLDHGRYDYAAPNIALLSQRLSQRGIAHQYVVYPEGRHEAAYWRAHVADYLAFYGAAWHGFQLGR</sequence>
<feature type="chain" id="PRO_5036044308" description="Esterase" evidence="1">
    <location>
        <begin position="24"/>
        <end position="276"/>
    </location>
</feature>
<name>A0A2M8PZX9_9CHLR</name>
<dbReference type="EMBL" id="PGTL01000004">
    <property type="protein sequence ID" value="PJF43111.1"/>
    <property type="molecule type" value="Genomic_DNA"/>
</dbReference>
<dbReference type="InterPro" id="IPR000801">
    <property type="entry name" value="Esterase-like"/>
</dbReference>
<dbReference type="InterPro" id="IPR050583">
    <property type="entry name" value="Mycobacterial_A85_antigen"/>
</dbReference>
<evidence type="ECO:0000313" key="5">
    <source>
        <dbReference type="Proteomes" id="UP000229681"/>
    </source>
</evidence>
<dbReference type="GO" id="GO:0016747">
    <property type="term" value="F:acyltransferase activity, transferring groups other than amino-acyl groups"/>
    <property type="evidence" value="ECO:0007669"/>
    <property type="project" value="TreeGrafter"/>
</dbReference>
<dbReference type="SUPFAM" id="SSF53474">
    <property type="entry name" value="alpha/beta-Hydrolases"/>
    <property type="match status" value="1"/>
</dbReference>
<dbReference type="Proteomes" id="UP000228947">
    <property type="component" value="Unassembled WGS sequence"/>
</dbReference>
<dbReference type="Pfam" id="PF00756">
    <property type="entry name" value="Esterase"/>
    <property type="match status" value="1"/>
</dbReference>
<comment type="caution">
    <text evidence="3">The sequence shown here is derived from an EMBL/GenBank/DDBJ whole genome shotgun (WGS) entry which is preliminary data.</text>
</comment>
<keyword evidence="1" id="KW-0732">Signal</keyword>
<dbReference type="Gene3D" id="3.40.50.1820">
    <property type="entry name" value="alpha/beta hydrolase"/>
    <property type="match status" value="1"/>
</dbReference>
<dbReference type="Proteomes" id="UP000229681">
    <property type="component" value="Unassembled WGS sequence"/>
</dbReference>
<proteinExistence type="predicted"/>
<evidence type="ECO:0000313" key="2">
    <source>
        <dbReference type="EMBL" id="PJF37123.1"/>
    </source>
</evidence>
<evidence type="ECO:0000256" key="1">
    <source>
        <dbReference type="SAM" id="SignalP"/>
    </source>
</evidence>
<dbReference type="AlphaFoldDB" id="A0A2M8PZX9"/>
<protein>
    <recommendedName>
        <fullName evidence="6">Esterase</fullName>
    </recommendedName>
</protein>
<evidence type="ECO:0000313" key="4">
    <source>
        <dbReference type="Proteomes" id="UP000228947"/>
    </source>
</evidence>